<dbReference type="Gene3D" id="1.10.510.10">
    <property type="entry name" value="Transferase(Phosphotransferase) domain 1"/>
    <property type="match status" value="1"/>
</dbReference>
<dbReference type="PROSITE" id="PS50011">
    <property type="entry name" value="PROTEIN_KINASE_DOM"/>
    <property type="match status" value="1"/>
</dbReference>
<sequence>MTTIPEGIFMGNNVTIVGQTQELRGTKLTRINFEASSRSPERSNSAVPSLEQPCSIISVRNATLGLTTLEFDCTLNEMSSSKNSQFEGTPPIYAALVSSSSVSVTDCTFLVSADSAPFGIVDLSRMDSLPSSLAFIATHLVNKHNHVATFTSILCPFSTSDVSVSISSSFFENTMLTRGEGISIDLNSLSAPRTPQSVFSKQEVALSGMWFSNVSSPFLSYNEKERAKLAGIGLRQRMVGCDVETSNNHLSGSTIRDVNLGGDLLCSNTSFSECQTSTPSLDPPSPIPPTHDPNNYQFVGQKYADGEGRFDQHVPLTEGVIAFSKCSFSKLTDTSESSDTSSSAAAIHIQRAGRTVLISDCSFTDCKSHGLGNEAGAVHVTENFHATVVFPLYLAKSTFLRCSTDKKTGGGLRFHQGDSLILHNCTFDTCSAGSRAGAVDVYQVFTMTLYEVVCRTCSSPRGGGIVLLHNDTATVTSCLFDGCFVAEGGASAGGFYAEGISSLTLTDCPFTECSSVTAGGGIHIISSNTLSLERCTISHSFTSNGEGGGLHVNTLSSGISINNCTIDSCNTTGGNGGGFIINNALTATISNFIVKKCTAVHLDNKFYHGGGGRILYVLNDVTITDSSFTECSIDYYGGGLALSRNDGLTKISNCVFDTCEATAEAGGLYAAMCVAVELKNTTFKHCSTLTKFGGGIRAWTNMTDAPLKFTMNNCTLDDCTTSGTVGGGVAITVFANVSFSQLIAKNCSSAQAGGCVYLDGSSESVSITESSFDNCSAKSGNGGTIGIAPTPPKSSLVTISNTNFEKCSALTGQGGALWLSQLSQIVLTSIRFDECSAFQSGGAVSVDGDSDLIFSFDDQTSFSECSSSSNRGHHLFITVPNITTALTKSNINIFKSQIGALATAKERCLTEGSETNPDGLTASLLYFWYPFVGGVDIHVHSEGEDYSLAGRIEVPLQTLSAAFLKLTVANQQLFVDSSLPLSTELSAKAFDNTILSTNTSAVVGVENGGKITIQHSKLSLSSLSFSSVSSEGSFITVSSSGSLSISSCTFTSFPSSPSGSVISADLDINQILSIDSSSFMSCSATAGAAIIEVEVKQGSLSLTGTITFQTCSTTDAHLVSLKNTNLTTFISSNPLAPIKPTNPADTIYSAAEKQLFWGKEGDMESSLLFYWYPHTTNEVHLQSTGEDHTHCGLPVLPCSSLSTSMTNMKALKTVTIDSPINQSSRLVSSESTWTIKGSTQSPVTFTEDGEILVETEIAHLTLSSLKMLTDALTALRTTPLLAVNNGQLSLDDCVFESRSTTFSIPLLSISGGSATISTSCMIVNPSLSTQILAVSGGNVNVECSLQITHSSTTRTAPLLSLSAGTTTLKGSILSLMSSPTPISINQTAILVLSDGTTSFSTTPSSSLVSMEGGSVQIISSSLTLPSSSSVIKGGGSLSILKASLITEQTTQSMNSVNRAVSITVSSGQQLTIGEEGNAVEFEGWASDGNGGALDVTITGGSVQISHTTFKNCRSAGNGGGICVSCSVSTPSPSLVIKATFTNCVCGVEQKGDWVFVKGSVLSSLIVPPNWAATTTNMLQPDDSKKLWGEDLDAVSSSLSSSTLLVYLVAHTAAEIHQNQASGSETIGCGESSTPCQTLSTAFSRLVSAPTNSITIAESASLNSHLSISFSQLTISGNSDPRKTIEVSSSGRITVQTGKLCLSFLAFTTIETSIPQSLITITDGTSLSITSSSFAKFHTSAAGSVVSGTVAKASSLDIQSTSFTSCSSSSEDGGVIHVVCEDGLESPSLAIDATFTTCSCPAEKRGDWVFVRGHSFPHLIAADFWGNTASSLDTPDDDNLLFGVDLAEEEDEALFRSITLLYYLLPYRNQTIHVGVGGRDSNGCGMDTRLCSLLDVGHSHLSGSGTYSLIINEETELNTKVAFVRNNLVIESEVGQARVVVKGEGCFVDGDFANHHKLSISDLTFDMSSSSCSELFSCGAGELILSSCQFENAGELSCCLVKLVTGDMSIFKTSFSKMSFHTTPFVLDTFGKVKFEDITISNSSCDVLIDATGKLDKSQVDLISCRFSDITPLPSSTNDDSSSLCDWDTGFLYLTNCSTVTQSTSFVRISQGAMKVEGGSLDLTSVLFDGNGISTDNFSSVRKNVMCSSSASIVVTSPQGDGKDELPHWISADDCEVKKSTDALLSPFFVADLSKSDCSSTISKNGSMLLNVVGKTLIPCGLFLEIFDVPSTASSSKYVKLELTQTSAAFEGESSLSLKTTLSTLKDTLDTKHAWRGQLVFGKNQRSAQWMAIKATEDDIRKAQLAEAMKWLIPVLIGVIVFLALITLIIIILVCRRRRNKNKQSLSSQQELDCVNVETKEDILDDNILDHTAAVGHDLQHTGLAATTHSDSLKNPTKTFTMNSSPDETEFVAGVRAERDDAVGVAVKKHNTLYNRLHHPTLAQPIDAKNVRAQIAKGLSRIEREHGYAQILKFFSSHRVMLGQGDLVILQETTSPNLPAAAAPPHTAQSHVNPSLADQTQFSDASQPNFSNASDLHTDIAQQPPTAPRADVQSFHFSQSQQKTEDQLQLSSFDGVRWMAPECVTTDGKLSSTIVNPGKAAVFSLGLVLFEIESGQVPFGEIDALNAHRQLSSGCMPRMELVHDSTMKDLIEQCLCLLPKDRPTLSEVSKILEKMNQDDHSRHTGQNNIITNQPGLLPLDL</sequence>
<feature type="domain" description="Protein kinase" evidence="3">
    <location>
        <begin position="2368"/>
        <end position="2674"/>
    </location>
</feature>
<dbReference type="InterPro" id="IPR006626">
    <property type="entry name" value="PbH1"/>
</dbReference>
<dbReference type="PANTHER" id="PTHR31318:SF2">
    <property type="entry name" value="PECTIN LYASE-LIKE FAMILY PROTEIN-RELATED"/>
    <property type="match status" value="1"/>
</dbReference>
<accession>A0ABQ9X484</accession>
<comment type="caution">
    <text evidence="4">The sequence shown here is derived from an EMBL/GenBank/DDBJ whole genome shotgun (WGS) entry which is preliminary data.</text>
</comment>
<evidence type="ECO:0000313" key="4">
    <source>
        <dbReference type="EMBL" id="KAK2946579.1"/>
    </source>
</evidence>
<evidence type="ECO:0000256" key="2">
    <source>
        <dbReference type="SAM" id="Phobius"/>
    </source>
</evidence>
<keyword evidence="2" id="KW-1133">Transmembrane helix</keyword>
<dbReference type="SUPFAM" id="SSF56112">
    <property type="entry name" value="Protein kinase-like (PK-like)"/>
    <property type="match status" value="1"/>
</dbReference>
<evidence type="ECO:0000256" key="1">
    <source>
        <dbReference type="SAM" id="MobiDB-lite"/>
    </source>
</evidence>
<evidence type="ECO:0000259" key="3">
    <source>
        <dbReference type="PROSITE" id="PS50011"/>
    </source>
</evidence>
<protein>
    <recommendedName>
        <fullName evidence="3">Protein kinase domain-containing protein</fullName>
    </recommendedName>
</protein>
<keyword evidence="5" id="KW-1185">Reference proteome</keyword>
<feature type="compositionally biased region" description="Polar residues" evidence="1">
    <location>
        <begin position="2520"/>
        <end position="2543"/>
    </location>
</feature>
<dbReference type="InterPro" id="IPR011050">
    <property type="entry name" value="Pectin_lyase_fold/virulence"/>
</dbReference>
<keyword evidence="2" id="KW-0812">Transmembrane</keyword>
<evidence type="ECO:0000313" key="5">
    <source>
        <dbReference type="Proteomes" id="UP001281761"/>
    </source>
</evidence>
<reference evidence="4 5" key="1">
    <citation type="journal article" date="2022" name="bioRxiv">
        <title>Genomics of Preaxostyla Flagellates Illuminates Evolutionary Transitions and the Path Towards Mitochondrial Loss.</title>
        <authorList>
            <person name="Novak L.V.F."/>
            <person name="Treitli S.C."/>
            <person name="Pyrih J."/>
            <person name="Halakuc P."/>
            <person name="Pipaliya S.V."/>
            <person name="Vacek V."/>
            <person name="Brzon O."/>
            <person name="Soukal P."/>
            <person name="Eme L."/>
            <person name="Dacks J.B."/>
            <person name="Karnkowska A."/>
            <person name="Elias M."/>
            <person name="Hampl V."/>
        </authorList>
    </citation>
    <scope>NUCLEOTIDE SEQUENCE [LARGE SCALE GENOMIC DNA]</scope>
    <source>
        <strain evidence="4">NAU3</strain>
        <tissue evidence="4">Gut</tissue>
    </source>
</reference>
<dbReference type="SUPFAM" id="SSF51126">
    <property type="entry name" value="Pectin lyase-like"/>
    <property type="match status" value="3"/>
</dbReference>
<dbReference type="EMBL" id="JARBJD010000224">
    <property type="protein sequence ID" value="KAK2946579.1"/>
    <property type="molecule type" value="Genomic_DNA"/>
</dbReference>
<dbReference type="Gene3D" id="2.160.20.10">
    <property type="entry name" value="Single-stranded right-handed beta-helix, Pectin lyase-like"/>
    <property type="match status" value="2"/>
</dbReference>
<keyword evidence="2" id="KW-0472">Membrane</keyword>
<gene>
    <name evidence="4" type="ORF">BLNAU_18492</name>
</gene>
<organism evidence="4 5">
    <name type="scientific">Blattamonas nauphoetae</name>
    <dbReference type="NCBI Taxonomy" id="2049346"/>
    <lineage>
        <taxon>Eukaryota</taxon>
        <taxon>Metamonada</taxon>
        <taxon>Preaxostyla</taxon>
        <taxon>Oxymonadida</taxon>
        <taxon>Blattamonas</taxon>
    </lineage>
</organism>
<feature type="transmembrane region" description="Helical" evidence="2">
    <location>
        <begin position="2310"/>
        <end position="2334"/>
    </location>
</feature>
<dbReference type="Proteomes" id="UP001281761">
    <property type="component" value="Unassembled WGS sequence"/>
</dbReference>
<name>A0ABQ9X484_9EUKA</name>
<feature type="region of interest" description="Disordered" evidence="1">
    <location>
        <begin position="2676"/>
        <end position="2700"/>
    </location>
</feature>
<feature type="region of interest" description="Disordered" evidence="1">
    <location>
        <begin position="2520"/>
        <end position="2562"/>
    </location>
</feature>
<dbReference type="SMART" id="SM00710">
    <property type="entry name" value="PbH1"/>
    <property type="match status" value="11"/>
</dbReference>
<dbReference type="InterPro" id="IPR011009">
    <property type="entry name" value="Kinase-like_dom_sf"/>
</dbReference>
<dbReference type="Pfam" id="PF07714">
    <property type="entry name" value="PK_Tyr_Ser-Thr"/>
    <property type="match status" value="1"/>
</dbReference>
<dbReference type="InterPro" id="IPR012334">
    <property type="entry name" value="Pectin_lyas_fold"/>
</dbReference>
<proteinExistence type="predicted"/>
<dbReference type="InterPro" id="IPR000719">
    <property type="entry name" value="Prot_kinase_dom"/>
</dbReference>
<dbReference type="InterPro" id="IPR001245">
    <property type="entry name" value="Ser-Thr/Tyr_kinase_cat_dom"/>
</dbReference>
<feature type="compositionally biased region" description="Polar residues" evidence="1">
    <location>
        <begin position="2683"/>
        <end position="2693"/>
    </location>
</feature>
<dbReference type="PANTHER" id="PTHR31318">
    <property type="entry name" value="EXPRESSED PROTEIN-RELATED"/>
    <property type="match status" value="1"/>
</dbReference>